<dbReference type="InterPro" id="IPR003156">
    <property type="entry name" value="DHHA1_dom"/>
</dbReference>
<feature type="binding site" evidence="7">
    <location>
        <position position="437"/>
    </location>
    <ligand>
        <name>Mn(2+)</name>
        <dbReference type="ChEBI" id="CHEBI:29035"/>
        <label>1</label>
    </ligand>
</feature>
<dbReference type="GO" id="GO:0046872">
    <property type="term" value="F:metal ion binding"/>
    <property type="evidence" value="ECO:0007669"/>
    <property type="project" value="UniProtKB-KW"/>
</dbReference>
<dbReference type="Proteomes" id="UP000036106">
    <property type="component" value="Chromosome"/>
</dbReference>
<feature type="binding site" evidence="7">
    <location>
        <position position="367"/>
    </location>
    <ligand>
        <name>Mn(2+)</name>
        <dbReference type="ChEBI" id="CHEBI:29035"/>
        <label>2</label>
    </ligand>
</feature>
<evidence type="ECO:0000313" key="11">
    <source>
        <dbReference type="Proteomes" id="UP000036106"/>
    </source>
</evidence>
<feature type="binding site" evidence="7">
    <location>
        <position position="518"/>
    </location>
    <ligand>
        <name>Mn(2+)</name>
        <dbReference type="ChEBI" id="CHEBI:29035"/>
        <label>2</label>
    </ligand>
</feature>
<keyword evidence="7" id="KW-0464">Manganese</keyword>
<evidence type="ECO:0000259" key="9">
    <source>
        <dbReference type="PROSITE" id="PS50887"/>
    </source>
</evidence>
<gene>
    <name evidence="10" type="ORF">ABM34_08945</name>
</gene>
<dbReference type="OrthoDB" id="9759476at2"/>
<dbReference type="GO" id="GO:0016787">
    <property type="term" value="F:hydrolase activity"/>
    <property type="evidence" value="ECO:0007669"/>
    <property type="project" value="UniProtKB-UniRule"/>
</dbReference>
<dbReference type="GO" id="GO:0003676">
    <property type="term" value="F:nucleic acid binding"/>
    <property type="evidence" value="ECO:0007669"/>
    <property type="project" value="UniProtKB-UniRule"/>
</dbReference>
<dbReference type="AlphaFoldDB" id="A0A0H4QKL7"/>
<accession>A0A0H4QKL7</accession>
<dbReference type="SMART" id="SM00267">
    <property type="entry name" value="GGDEF"/>
    <property type="match status" value="1"/>
</dbReference>
<evidence type="ECO:0000256" key="5">
    <source>
        <dbReference type="ARBA" id="ARBA00023136"/>
    </source>
</evidence>
<feature type="binding site" evidence="7">
    <location>
        <position position="361"/>
    </location>
    <ligand>
        <name>Mn(2+)</name>
        <dbReference type="ChEBI" id="CHEBI:29035"/>
        <label>1</label>
    </ligand>
</feature>
<dbReference type="FunFam" id="3.90.1640.10:FF:000002">
    <property type="entry name" value="Cyclic-di-AMP phosphodiesterase"/>
    <property type="match status" value="1"/>
</dbReference>
<name>A0A0H4QKL7_9LACO</name>
<dbReference type="Pfam" id="PF21370">
    <property type="entry name" value="PAS_GdpP"/>
    <property type="match status" value="1"/>
</dbReference>
<dbReference type="GO" id="GO:0005886">
    <property type="term" value="C:plasma membrane"/>
    <property type="evidence" value="ECO:0007669"/>
    <property type="project" value="UniProtKB-SubCell"/>
</dbReference>
<evidence type="ECO:0000313" key="10">
    <source>
        <dbReference type="EMBL" id="AKP67641.1"/>
    </source>
</evidence>
<comment type="function">
    <text evidence="6">Has phosphodiesterase (PDE) activity against cyclic-di-AMP (c-di-AMP).</text>
</comment>
<dbReference type="InterPro" id="IPR001667">
    <property type="entry name" value="DDH_dom"/>
</dbReference>
<dbReference type="EC" id="3.1.4.-" evidence="6"/>
<keyword evidence="2 6" id="KW-1003">Cell membrane</keyword>
<keyword evidence="6" id="KW-0378">Hydrolase</keyword>
<comment type="cofactor">
    <cofactor evidence="7">
        <name>Mn(2+)</name>
        <dbReference type="ChEBI" id="CHEBI:29035"/>
    </cofactor>
    <text evidence="7">For phosphodiesterase activity, probably binds 2 Mn(2+) per subunit.</text>
</comment>
<keyword evidence="4 8" id="KW-1133">Transmembrane helix</keyword>
<feature type="binding site" evidence="7">
    <location>
        <position position="437"/>
    </location>
    <ligand>
        <name>Mn(2+)</name>
        <dbReference type="ChEBI" id="CHEBI:29035"/>
        <label>2</label>
    </ligand>
</feature>
<dbReference type="SUPFAM" id="SSF64182">
    <property type="entry name" value="DHH phosphoesterases"/>
    <property type="match status" value="1"/>
</dbReference>
<evidence type="ECO:0000256" key="7">
    <source>
        <dbReference type="PIRSR" id="PIRSR026583-50"/>
    </source>
</evidence>
<dbReference type="InterPro" id="IPR014528">
    <property type="entry name" value="GdpP/PdeA"/>
</dbReference>
<dbReference type="PANTHER" id="PTHR47618">
    <property type="entry name" value="BIFUNCTIONAL OLIGORIBONUCLEASE AND PAP PHOSPHATASE NRNA"/>
    <property type="match status" value="1"/>
</dbReference>
<feature type="binding site" evidence="7">
    <location>
        <position position="365"/>
    </location>
    <ligand>
        <name>Mn(2+)</name>
        <dbReference type="ChEBI" id="CHEBI:29035"/>
        <label>1</label>
    </ligand>
</feature>
<comment type="subcellular location">
    <subcellularLocation>
        <location evidence="1">Cell membrane</location>
        <topology evidence="1">Multi-pass membrane protein</topology>
    </subcellularLocation>
</comment>
<dbReference type="EMBL" id="CP012034">
    <property type="protein sequence ID" value="AKP67641.1"/>
    <property type="molecule type" value="Genomic_DNA"/>
</dbReference>
<comment type="similarity">
    <text evidence="6">Belongs to the GdpP/PdeA phosphodiesterase family.</text>
</comment>
<evidence type="ECO:0000256" key="4">
    <source>
        <dbReference type="ARBA" id="ARBA00022989"/>
    </source>
</evidence>
<keyword evidence="5 6" id="KW-0472">Membrane</keyword>
<dbReference type="InterPro" id="IPR049553">
    <property type="entry name" value="GdpP-like_PAS"/>
</dbReference>
<organism evidence="10 11">
    <name type="scientific">Companilactobacillus ginsenosidimutans</name>
    <dbReference type="NCBI Taxonomy" id="1007676"/>
    <lineage>
        <taxon>Bacteria</taxon>
        <taxon>Bacillati</taxon>
        <taxon>Bacillota</taxon>
        <taxon>Bacilli</taxon>
        <taxon>Lactobacillales</taxon>
        <taxon>Lactobacillaceae</taxon>
        <taxon>Companilactobacillus</taxon>
    </lineage>
</organism>
<comment type="catalytic activity">
    <reaction evidence="6">
        <text>3',3'-c-di-AMP + H2O = 5'-O-phosphonoadenylyl-(3'-&gt;5')-adenosine + H(+)</text>
        <dbReference type="Rhea" id="RHEA:54420"/>
        <dbReference type="ChEBI" id="CHEBI:15377"/>
        <dbReference type="ChEBI" id="CHEBI:15378"/>
        <dbReference type="ChEBI" id="CHEBI:71500"/>
        <dbReference type="ChEBI" id="CHEBI:138171"/>
    </reaction>
</comment>
<dbReference type="InterPro" id="IPR051319">
    <property type="entry name" value="Oligoribo/pAp-PDE_c-di-AMP_PDE"/>
</dbReference>
<feature type="transmembrane region" description="Helical" evidence="8">
    <location>
        <begin position="46"/>
        <end position="66"/>
    </location>
</feature>
<keyword evidence="7" id="KW-0479">Metal-binding</keyword>
<dbReference type="PROSITE" id="PS50887">
    <property type="entry name" value="GGDEF"/>
    <property type="match status" value="1"/>
</dbReference>
<dbReference type="InterPro" id="IPR038763">
    <property type="entry name" value="DHH_sf"/>
</dbReference>
<evidence type="ECO:0000256" key="2">
    <source>
        <dbReference type="ARBA" id="ARBA00022475"/>
    </source>
</evidence>
<protein>
    <recommendedName>
        <fullName evidence="6">Cyclic-di-AMP phosphodiesterase</fullName>
        <ecNumber evidence="6">3.1.4.-</ecNumber>
    </recommendedName>
</protein>
<dbReference type="STRING" id="1007676.ABM34_08945"/>
<dbReference type="RefSeq" id="WP_048705127.1">
    <property type="nucleotide sequence ID" value="NZ_CP012034.1"/>
</dbReference>
<dbReference type="KEGG" id="lgn:ABM34_08945"/>
<evidence type="ECO:0000256" key="6">
    <source>
        <dbReference type="PIRNR" id="PIRNR026583"/>
    </source>
</evidence>
<dbReference type="PIRSF" id="PIRSF026583">
    <property type="entry name" value="YybT"/>
    <property type="match status" value="1"/>
</dbReference>
<evidence type="ECO:0000256" key="1">
    <source>
        <dbReference type="ARBA" id="ARBA00004651"/>
    </source>
</evidence>
<sequence length="673" mass="75627">MKNIKSNLRYFLSRVDHSTQLTAASLVVMLISIFIVGIIHGHVSGYIQGLLVVISLILFVYLFLLLGEKAGKYTTDLQYRIDRGTDNSFVEYPLGILLYDADRQVQWVNPYFVEKTGLEPIYSMNIADISPELLSFVTTDEEEDSEHGSSKTIKIGHKYYLVQVQRELRVIYLFEITQYSEMENRYENNRSVIGQVYLDNYAEITQSMSDRDISNLDNYVTNELTNWATRGKMFLKRIDDDHFFIVAYSGKLFDSEEHGFKVLDTIREYTSQQNVPLTLSMGFSYGVDDLSVLSDEAQKNLNLALGRGGDQVVVRGIGEKARFYGGNTDPMEKRTRVRARMISEALQELLKDSDQVIVMGHNHPDMDVIGSSLGIRRIAAMNNTPCKIVVDRKSLHTDVARLIDIIKKEDPEADKDIISSDESNNIVTKNTLIVMVDHSKQSISINPKIFDQSSEKIVVIDHHRRGEEFPENPMLIYIEPYASSTSELITEMLEYQPKNKKSIDKIEATAMLAGITVDTKSFSLRTGTRTFDAASYLRSVGADETLIQEILKENINSFIERNHLIETITMVGDNMAVCFGEEDKTYDPVIVAQAADTLLSLNGVEASYVISKRPDGRVGISARSLGKINVQVIMEKMGGGGHLSDAATQISDATVAEAKDQLVEVLTDTMNNK</sequence>
<dbReference type="GO" id="GO:0106409">
    <property type="term" value="F:cyclic-di-AMP phosphodiesterase activity"/>
    <property type="evidence" value="ECO:0007669"/>
    <property type="project" value="RHEA"/>
</dbReference>
<dbReference type="PANTHER" id="PTHR47618:SF2">
    <property type="entry name" value="CYCLIC-DI-AMP PHOSPHODIESTERASE GDPP"/>
    <property type="match status" value="1"/>
</dbReference>
<dbReference type="Pfam" id="PF24898">
    <property type="entry name" value="GGDEF_GdpP"/>
    <property type="match status" value="1"/>
</dbReference>
<feature type="binding site" evidence="7">
    <location>
        <position position="462"/>
    </location>
    <ligand>
        <name>Mn(2+)</name>
        <dbReference type="ChEBI" id="CHEBI:29035"/>
        <label>2</label>
    </ligand>
</feature>
<dbReference type="PATRIC" id="fig|1007676.4.peg.1810"/>
<evidence type="ECO:0000256" key="8">
    <source>
        <dbReference type="SAM" id="Phobius"/>
    </source>
</evidence>
<feature type="transmembrane region" description="Helical" evidence="8">
    <location>
        <begin position="21"/>
        <end position="40"/>
    </location>
</feature>
<dbReference type="Pfam" id="PF02272">
    <property type="entry name" value="DHHA1"/>
    <property type="match status" value="1"/>
</dbReference>
<dbReference type="Pfam" id="PF01368">
    <property type="entry name" value="DHH"/>
    <property type="match status" value="1"/>
</dbReference>
<proteinExistence type="inferred from homology"/>
<evidence type="ECO:0000256" key="3">
    <source>
        <dbReference type="ARBA" id="ARBA00022692"/>
    </source>
</evidence>
<feature type="domain" description="GGDEF" evidence="9">
    <location>
        <begin position="189"/>
        <end position="317"/>
    </location>
</feature>
<keyword evidence="3 8" id="KW-0812">Transmembrane</keyword>
<dbReference type="Gene3D" id="3.90.1640.10">
    <property type="entry name" value="inorganic pyrophosphatase (n-terminal core)"/>
    <property type="match status" value="1"/>
</dbReference>
<dbReference type="Gene3D" id="3.10.310.30">
    <property type="match status" value="1"/>
</dbReference>
<dbReference type="InterPro" id="IPR000160">
    <property type="entry name" value="GGDEF_dom"/>
</dbReference>
<keyword evidence="11" id="KW-1185">Reference proteome</keyword>
<dbReference type="Gene3D" id="3.30.450.20">
    <property type="entry name" value="PAS domain"/>
    <property type="match status" value="1"/>
</dbReference>
<reference evidence="11" key="1">
    <citation type="submission" date="2015-07" db="EMBL/GenBank/DDBJ databases">
        <title>Lactobacillus ginsenosidimutans/EMML 3141/ whole genome sequencing.</title>
        <authorList>
            <person name="Kim M.K."/>
            <person name="Im W.-T."/>
            <person name="Srinivasan S."/>
            <person name="Lee J.-J."/>
        </authorList>
    </citation>
    <scope>NUCLEOTIDE SEQUENCE [LARGE SCALE GENOMIC DNA]</scope>
    <source>
        <strain evidence="11">EMML 3041</strain>
    </source>
</reference>